<dbReference type="GO" id="GO:0004425">
    <property type="term" value="F:indole-3-glycerol-phosphate synthase activity"/>
    <property type="evidence" value="ECO:0007669"/>
    <property type="project" value="UniProtKB-UniRule"/>
</dbReference>
<dbReference type="EMBL" id="VSLD01000004">
    <property type="protein sequence ID" value="TYC98687.1"/>
    <property type="molecule type" value="Genomic_DNA"/>
</dbReference>
<dbReference type="CDD" id="cd00331">
    <property type="entry name" value="IGPS"/>
    <property type="match status" value="1"/>
</dbReference>
<comment type="catalytic activity">
    <reaction evidence="1 9">
        <text>1-(2-carboxyphenylamino)-1-deoxy-D-ribulose 5-phosphate + H(+) = (1S,2R)-1-C-(indol-3-yl)glycerol 3-phosphate + CO2 + H2O</text>
        <dbReference type="Rhea" id="RHEA:23476"/>
        <dbReference type="ChEBI" id="CHEBI:15377"/>
        <dbReference type="ChEBI" id="CHEBI:15378"/>
        <dbReference type="ChEBI" id="CHEBI:16526"/>
        <dbReference type="ChEBI" id="CHEBI:58613"/>
        <dbReference type="ChEBI" id="CHEBI:58866"/>
        <dbReference type="EC" id="4.1.1.48"/>
    </reaction>
</comment>
<evidence type="ECO:0000259" key="10">
    <source>
        <dbReference type="Pfam" id="PF00218"/>
    </source>
</evidence>
<accession>A0A5D0XQF9</accession>
<evidence type="ECO:0000256" key="5">
    <source>
        <dbReference type="ARBA" id="ARBA00022793"/>
    </source>
</evidence>
<evidence type="ECO:0000256" key="7">
    <source>
        <dbReference type="ARBA" id="ARBA00023141"/>
    </source>
</evidence>
<dbReference type="RefSeq" id="WP_148601164.1">
    <property type="nucleotide sequence ID" value="NZ_VSLD01000004.1"/>
</dbReference>
<dbReference type="UniPathway" id="UPA00035">
    <property type="reaction ID" value="UER00043"/>
</dbReference>
<dbReference type="InterPro" id="IPR013785">
    <property type="entry name" value="Aldolase_TIM"/>
</dbReference>
<keyword evidence="12" id="KW-1185">Reference proteome</keyword>
<dbReference type="AlphaFoldDB" id="A0A5D0XQF9"/>
<name>A0A5D0XQF9_9MICC</name>
<evidence type="ECO:0000256" key="2">
    <source>
        <dbReference type="ARBA" id="ARBA00004696"/>
    </source>
</evidence>
<keyword evidence="4 9" id="KW-0028">Amino-acid biosynthesis</keyword>
<organism evidence="11 12">
    <name type="scientific">Arthrobacter echini</name>
    <dbReference type="NCBI Taxonomy" id="1529066"/>
    <lineage>
        <taxon>Bacteria</taxon>
        <taxon>Bacillati</taxon>
        <taxon>Actinomycetota</taxon>
        <taxon>Actinomycetes</taxon>
        <taxon>Micrococcales</taxon>
        <taxon>Micrococcaceae</taxon>
        <taxon>Arthrobacter</taxon>
    </lineage>
</organism>
<evidence type="ECO:0000313" key="11">
    <source>
        <dbReference type="EMBL" id="TYC98687.1"/>
    </source>
</evidence>
<proteinExistence type="inferred from homology"/>
<keyword evidence="8 9" id="KW-0456">Lyase</keyword>
<dbReference type="InterPro" id="IPR045186">
    <property type="entry name" value="Indole-3-glycerol_P_synth"/>
</dbReference>
<dbReference type="InterPro" id="IPR001468">
    <property type="entry name" value="Indole-3-GlycerolPSynthase_CS"/>
</dbReference>
<protein>
    <recommendedName>
        <fullName evidence="9">Indole-3-glycerol phosphate synthase</fullName>
        <shortName evidence="9">IGPS</shortName>
        <ecNumber evidence="9">4.1.1.48</ecNumber>
    </recommendedName>
</protein>
<evidence type="ECO:0000256" key="8">
    <source>
        <dbReference type="ARBA" id="ARBA00023239"/>
    </source>
</evidence>
<comment type="caution">
    <text evidence="11">The sequence shown here is derived from an EMBL/GenBank/DDBJ whole genome shotgun (WGS) entry which is preliminary data.</text>
</comment>
<dbReference type="PANTHER" id="PTHR22854">
    <property type="entry name" value="TRYPTOPHAN BIOSYNTHESIS PROTEIN"/>
    <property type="match status" value="1"/>
</dbReference>
<dbReference type="InterPro" id="IPR013798">
    <property type="entry name" value="Indole-3-glycerol_P_synth_dom"/>
</dbReference>
<keyword evidence="6 9" id="KW-0822">Tryptophan biosynthesis</keyword>
<dbReference type="SUPFAM" id="SSF51366">
    <property type="entry name" value="Ribulose-phoshate binding barrel"/>
    <property type="match status" value="1"/>
</dbReference>
<dbReference type="Proteomes" id="UP000323410">
    <property type="component" value="Unassembled WGS sequence"/>
</dbReference>
<dbReference type="OrthoDB" id="9804217at2"/>
<dbReference type="NCBIfam" id="NF001369">
    <property type="entry name" value="PRK00278.1-1"/>
    <property type="match status" value="1"/>
</dbReference>
<dbReference type="PROSITE" id="PS00614">
    <property type="entry name" value="IGPS"/>
    <property type="match status" value="1"/>
</dbReference>
<dbReference type="PANTHER" id="PTHR22854:SF2">
    <property type="entry name" value="INDOLE-3-GLYCEROL-PHOSPHATE SYNTHASE"/>
    <property type="match status" value="1"/>
</dbReference>
<dbReference type="GO" id="GO:0004640">
    <property type="term" value="F:phosphoribosylanthranilate isomerase activity"/>
    <property type="evidence" value="ECO:0007669"/>
    <property type="project" value="TreeGrafter"/>
</dbReference>
<comment type="similarity">
    <text evidence="3 9">Belongs to the TrpC family.</text>
</comment>
<evidence type="ECO:0000313" key="12">
    <source>
        <dbReference type="Proteomes" id="UP000323410"/>
    </source>
</evidence>
<feature type="domain" description="Indole-3-glycerol phosphate synthase" evidence="10">
    <location>
        <begin position="4"/>
        <end position="257"/>
    </location>
</feature>
<keyword evidence="7 9" id="KW-0057">Aromatic amino acid biosynthesis</keyword>
<dbReference type="Pfam" id="PF00218">
    <property type="entry name" value="IGPS"/>
    <property type="match status" value="1"/>
</dbReference>
<evidence type="ECO:0000256" key="4">
    <source>
        <dbReference type="ARBA" id="ARBA00022605"/>
    </source>
</evidence>
<keyword evidence="5 9" id="KW-0210">Decarboxylase</keyword>
<evidence type="ECO:0000256" key="9">
    <source>
        <dbReference type="HAMAP-Rule" id="MF_00134"/>
    </source>
</evidence>
<dbReference type="InterPro" id="IPR011060">
    <property type="entry name" value="RibuloseP-bd_barrel"/>
</dbReference>
<reference evidence="11 12" key="1">
    <citation type="submission" date="2019-08" db="EMBL/GenBank/DDBJ databases">
        <title>Genone of Arthrobacter echini P9.</title>
        <authorList>
            <person name="Bowman J.P."/>
        </authorList>
    </citation>
    <scope>NUCLEOTIDE SEQUENCE [LARGE SCALE GENOMIC DNA]</scope>
    <source>
        <strain evidence="11 12">P9</strain>
    </source>
</reference>
<dbReference type="Gene3D" id="3.20.20.70">
    <property type="entry name" value="Aldolase class I"/>
    <property type="match status" value="1"/>
</dbReference>
<evidence type="ECO:0000256" key="1">
    <source>
        <dbReference type="ARBA" id="ARBA00001633"/>
    </source>
</evidence>
<dbReference type="EC" id="4.1.1.48" evidence="9"/>
<dbReference type="FunFam" id="3.20.20.70:FF:000024">
    <property type="entry name" value="Indole-3-glycerol phosphate synthase"/>
    <property type="match status" value="1"/>
</dbReference>
<evidence type="ECO:0000256" key="6">
    <source>
        <dbReference type="ARBA" id="ARBA00022822"/>
    </source>
</evidence>
<comment type="pathway">
    <text evidence="2 9">Amino-acid biosynthesis; L-tryptophan biosynthesis; L-tryptophan from chorismate: step 4/5.</text>
</comment>
<dbReference type="HAMAP" id="MF_00134_B">
    <property type="entry name" value="IGPS_B"/>
    <property type="match status" value="1"/>
</dbReference>
<sequence>MTVLDDIIEGVREDLAERRHAVPLADLRAAAASAPAPRDGLAALRRGRGNGIAVIAEVKRSSPSKGVLAEIADPGTLAANYERGGASIISVLTEQRRFGGSLADLDAVRGAVGIPVLRKDFTVDEYQIWEARAHGADVVLLIVAALSDAELTSFLALTHELGMSAIVETHTADEVRRAALAGARIIGVNVRDLKTLAVDRTVFTGLAELVPEDAVVIAESGVRGAADVAAYAAGGAHAVLVGEALVRGEDPAATIGEFQDAGREAWRASGMAAR</sequence>
<dbReference type="GO" id="GO:0000162">
    <property type="term" value="P:L-tryptophan biosynthetic process"/>
    <property type="evidence" value="ECO:0007669"/>
    <property type="project" value="UniProtKB-UniRule"/>
</dbReference>
<dbReference type="NCBIfam" id="NF001377">
    <property type="entry name" value="PRK00278.2-4"/>
    <property type="match status" value="1"/>
</dbReference>
<evidence type="ECO:0000256" key="3">
    <source>
        <dbReference type="ARBA" id="ARBA00008737"/>
    </source>
</evidence>
<gene>
    <name evidence="9 11" type="primary">trpC</name>
    <name evidence="11" type="ORF">FQ377_10300</name>
</gene>